<name>A0A7M1RVE4_9CAUD</name>
<keyword evidence="2" id="KW-1185">Reference proteome</keyword>
<evidence type="ECO:0000313" key="1">
    <source>
        <dbReference type="EMBL" id="QOR58094.1"/>
    </source>
</evidence>
<reference evidence="1 2" key="1">
    <citation type="submission" date="2020-07" db="EMBL/GenBank/DDBJ databases">
        <title>Taxonomic proposal: Crassvirales, a new order of highly abundant and diverse bacterial viruses.</title>
        <authorList>
            <person name="Shkoporov A.N."/>
            <person name="Stockdale S.R."/>
            <person name="Guerin E."/>
            <person name="Ross R.P."/>
            <person name="Hill C."/>
        </authorList>
    </citation>
    <scope>NUCLEOTIDE SEQUENCE [LARGE SCALE GENOMIC DNA]</scope>
</reference>
<dbReference type="GeneID" id="65128549"/>
<dbReference type="KEGG" id="vg:65128549"/>
<evidence type="ECO:0000313" key="2">
    <source>
        <dbReference type="Proteomes" id="UP000594086"/>
    </source>
</evidence>
<dbReference type="Proteomes" id="UP000594086">
    <property type="component" value="Segment"/>
</dbReference>
<sequence length="52" mass="6493">MRHKNQDEIAEQLKEIINNYSRNPEYVNMFYTKQEAIDALNRHYKLRYLKFD</sequence>
<dbReference type="RefSeq" id="YP_010110252.1">
    <property type="nucleotide sequence ID" value="NC_055869.1"/>
</dbReference>
<proteinExistence type="predicted"/>
<protein>
    <submittedName>
        <fullName evidence="1">Uncharacterized protein</fullName>
    </submittedName>
</protein>
<dbReference type="EMBL" id="MT774376">
    <property type="protein sequence ID" value="QOR58094.1"/>
    <property type="molecule type" value="Genomic_DNA"/>
</dbReference>
<organism evidence="1 2">
    <name type="scientific">uncultured phage cr55_1</name>
    <dbReference type="NCBI Taxonomy" id="2772060"/>
    <lineage>
        <taxon>Viruses</taxon>
        <taxon>Duplodnaviria</taxon>
        <taxon>Heunggongvirae</taxon>
        <taxon>Uroviricota</taxon>
        <taxon>Caudoviricetes</taxon>
        <taxon>Crassvirales</taxon>
        <taxon>Suoliviridae</taxon>
        <taxon>Boorivirinae</taxon>
        <taxon>Culoivirus</taxon>
        <taxon>Culoivirus intestinalis</taxon>
    </lineage>
</organism>
<accession>A0A7M1RVE4</accession>